<protein>
    <submittedName>
        <fullName evidence="2">Uncharacterized protein</fullName>
    </submittedName>
</protein>
<keyword evidence="1" id="KW-0812">Transmembrane</keyword>
<proteinExistence type="predicted"/>
<keyword evidence="1" id="KW-1133">Transmembrane helix</keyword>
<gene>
    <name evidence="2" type="ORF">HB778_17680</name>
</gene>
<accession>A0A7G6SUN5</accession>
<evidence type="ECO:0000313" key="3">
    <source>
        <dbReference type="Proteomes" id="UP000515465"/>
    </source>
</evidence>
<evidence type="ECO:0000313" key="2">
    <source>
        <dbReference type="EMBL" id="QND58217.1"/>
    </source>
</evidence>
<sequence length="130" mass="14333">MNSSAGGNFWPNLSGVAQVVERVATHNVLAPTHWQSFIELFFLVPGAIWTHGIPQAVFVALICAVVGKSVFLNLWFAIKDPDRLQREEHLIEKRRIDLLLDDRHRPGSIATIDATPTANTHIASEGGRDG</sequence>
<organism evidence="2 3">
    <name type="scientific">Mesorhizobium huakuii</name>
    <dbReference type="NCBI Taxonomy" id="28104"/>
    <lineage>
        <taxon>Bacteria</taxon>
        <taxon>Pseudomonadati</taxon>
        <taxon>Pseudomonadota</taxon>
        <taxon>Alphaproteobacteria</taxon>
        <taxon>Hyphomicrobiales</taxon>
        <taxon>Phyllobacteriaceae</taxon>
        <taxon>Mesorhizobium</taxon>
    </lineage>
</organism>
<dbReference type="AlphaFoldDB" id="A0A7G6SUN5"/>
<dbReference type="EMBL" id="CP050296">
    <property type="protein sequence ID" value="QND58217.1"/>
    <property type="molecule type" value="Genomic_DNA"/>
</dbReference>
<dbReference type="RefSeq" id="WP_183455582.1">
    <property type="nucleotide sequence ID" value="NZ_CP050296.1"/>
</dbReference>
<feature type="transmembrane region" description="Helical" evidence="1">
    <location>
        <begin position="56"/>
        <end position="78"/>
    </location>
</feature>
<evidence type="ECO:0000256" key="1">
    <source>
        <dbReference type="SAM" id="Phobius"/>
    </source>
</evidence>
<dbReference type="Proteomes" id="UP000515465">
    <property type="component" value="Chromosome"/>
</dbReference>
<reference evidence="3" key="1">
    <citation type="journal article" date="2020" name="Mol. Plant Microbe">
        <title>Rhizobial microsymbionts of the narrowly endemic Oxytropis species growing in Kamchatka are characterized by significant genetic diversity and possess a set of genes that are associated with T3SS and T6SS secretion systems and can affect the development of symbiosis.</title>
        <authorList>
            <person name="Safronova V."/>
            <person name="Guro P."/>
            <person name="Sazanova A."/>
            <person name="Kuznetsova I."/>
            <person name="Belimov A."/>
            <person name="Yakubov V."/>
            <person name="Chirak E."/>
            <person name="Afonin A."/>
            <person name="Gogolev Y."/>
            <person name="Andronov E."/>
            <person name="Tikhonovich I."/>
        </authorList>
    </citation>
    <scope>NUCLEOTIDE SEQUENCE [LARGE SCALE GENOMIC DNA]</scope>
    <source>
        <strain evidence="3">583</strain>
    </source>
</reference>
<keyword evidence="1" id="KW-0472">Membrane</keyword>
<name>A0A7G6SUN5_9HYPH</name>